<comment type="caution">
    <text evidence="1">The sequence shown here is derived from an EMBL/GenBank/DDBJ whole genome shotgun (WGS) entry which is preliminary data.</text>
</comment>
<sequence>MKQKWYEKDSGVITLLILFFPIGLYLMWKKTNWNKKIKGAISFFVLITLIYSRVSTNYIDNQVAGNNNNNKTVQTGNINLAKSETPKSETKNTSTINPNDTSKKEIASTSSTNSTNTSSSNSSDNNKNSSFSSNTSSNSSGSSSSSQKDVTTYEPAKGDRIVYWTPGGKSYHYNKNCRSLARSKTILEGAASTCPKTDPCNNCVR</sequence>
<proteinExistence type="predicted"/>
<dbReference type="EMBL" id="BROD01000001">
    <property type="protein sequence ID" value="GKX66193.1"/>
    <property type="molecule type" value="Genomic_DNA"/>
</dbReference>
<evidence type="ECO:0000313" key="2">
    <source>
        <dbReference type="Proteomes" id="UP001058074"/>
    </source>
</evidence>
<evidence type="ECO:0000313" key="1">
    <source>
        <dbReference type="EMBL" id="GKX66193.1"/>
    </source>
</evidence>
<protein>
    <submittedName>
        <fullName evidence="1">Uncharacterized protein</fullName>
    </submittedName>
</protein>
<accession>A0ACB5RB07</accession>
<dbReference type="Proteomes" id="UP001058074">
    <property type="component" value="Unassembled WGS sequence"/>
</dbReference>
<name>A0ACB5RB07_9CLOT</name>
<organism evidence="1 2">
    <name type="scientific">Inconstantimicrobium mannanitabidum</name>
    <dbReference type="NCBI Taxonomy" id="1604901"/>
    <lineage>
        <taxon>Bacteria</taxon>
        <taxon>Bacillati</taxon>
        <taxon>Bacillota</taxon>
        <taxon>Clostridia</taxon>
        <taxon>Eubacteriales</taxon>
        <taxon>Clostridiaceae</taxon>
        <taxon>Inconstantimicrobium</taxon>
    </lineage>
</organism>
<reference evidence="1" key="1">
    <citation type="journal article" date="2025" name="Int. J. Syst. Evol. Microbiol.">
        <title>Inconstantimicrobium mannanitabidum sp. nov., a novel member of the family Clostridiaceae isolated from anoxic soil under the treatment of reductive soil disinfestation.</title>
        <authorList>
            <person name="Ueki A."/>
            <person name="Tonouchi A."/>
            <person name="Honma S."/>
            <person name="Kaku N."/>
            <person name="Ueki K."/>
        </authorList>
    </citation>
    <scope>NUCLEOTIDE SEQUENCE</scope>
    <source>
        <strain evidence="1">TW13</strain>
    </source>
</reference>
<keyword evidence="2" id="KW-1185">Reference proteome</keyword>
<gene>
    <name evidence="1" type="ORF">rsdtw13_14510</name>
</gene>